<dbReference type="PANTHER" id="PTHR34047">
    <property type="entry name" value="NUCLEAR INTRON MATURASE 1, MITOCHONDRIAL-RELATED"/>
    <property type="match status" value="1"/>
</dbReference>
<dbReference type="GO" id="GO:0003964">
    <property type="term" value="F:RNA-directed DNA polymerase activity"/>
    <property type="evidence" value="ECO:0007669"/>
    <property type="project" value="UniProtKB-KW"/>
</dbReference>
<dbReference type="STRING" id="390242.SAMN04488024_107167"/>
<dbReference type="AlphaFoldDB" id="A0A1G6WYD9"/>
<accession>A0A1G6WYD9</accession>
<evidence type="ECO:0000313" key="3">
    <source>
        <dbReference type="EMBL" id="SDD70898.1"/>
    </source>
</evidence>
<dbReference type="Pfam" id="PF13655">
    <property type="entry name" value="RVT_N"/>
    <property type="match status" value="1"/>
</dbReference>
<keyword evidence="3" id="KW-0548">Nucleotidyltransferase</keyword>
<proteinExistence type="inferred from homology"/>
<name>A0A1G6WYD9_9SPHI</name>
<keyword evidence="3" id="KW-0695">RNA-directed DNA polymerase</keyword>
<sequence>MNVIEKSCAPSDQVSHWNSIDWDKCESEVRKLQVRLVKAQKEFRHNKVKALQWLLTHSFYAKALAVKRVTSNKGRNTAGVDNKLWSTPIAKFRAINDLKRRGYQPQPLKRVNIKKSNGKERPLGIPTMKDRAMQALYLLALEPVAETTADGPSYGFRKERCAQDALQFAHSLLSKSYSPEWVLEADIKGCFDHISHEWLLANVPMDKSILQKWLKCGFIFKNERFSTHEGTPQGGIISPTLANIALDGLQSLIASKFKIRKVNKVVIVPKVKLIRYADDFIITGRTKEQLETEVLPLVKEFLAERGLSLSHEKTKITHITDGFDFLGFNIREHDNGSVMTSPSKASLSKLSEKIGGIIRANKTSRQDVLIRQLNPVITGWANYFKTSAASDTFRKVDFLMFHKLWSWALRRHPKKGRYWISERYFRRIKNRNWCFATDTPGYKGTSEVFSLKRAYDFKILRHIQIKQDANPFDQEWEPYFQKRKVFRMLEALDGKKTLLALWLKQDRKCDLCGRDINADDEWAITKRRFGEDIRITLVHKPCRRSHDQLKLRLT</sequence>
<dbReference type="InterPro" id="IPR013597">
    <property type="entry name" value="Mat_intron_G2"/>
</dbReference>
<dbReference type="InterPro" id="IPR043128">
    <property type="entry name" value="Rev_trsase/Diguanyl_cyclase"/>
</dbReference>
<dbReference type="Proteomes" id="UP000199455">
    <property type="component" value="Unassembled WGS sequence"/>
</dbReference>
<reference evidence="4" key="1">
    <citation type="submission" date="2016-10" db="EMBL/GenBank/DDBJ databases">
        <authorList>
            <person name="Varghese N."/>
            <person name="Submissions S."/>
        </authorList>
    </citation>
    <scope>NUCLEOTIDE SEQUENCE [LARGE SCALE GENOMIC DNA]</scope>
    <source>
        <strain evidence="4">DSM 18609</strain>
    </source>
</reference>
<comment type="similarity">
    <text evidence="1">Belongs to the bacterial reverse transcriptase family.</text>
</comment>
<evidence type="ECO:0000259" key="2">
    <source>
        <dbReference type="PROSITE" id="PS50878"/>
    </source>
</evidence>
<organism evidence="3 4">
    <name type="scientific">Pedobacter soli</name>
    <dbReference type="NCBI Taxonomy" id="390242"/>
    <lineage>
        <taxon>Bacteria</taxon>
        <taxon>Pseudomonadati</taxon>
        <taxon>Bacteroidota</taxon>
        <taxon>Sphingobacteriia</taxon>
        <taxon>Sphingobacteriales</taxon>
        <taxon>Sphingobacteriaceae</taxon>
        <taxon>Pedobacter</taxon>
    </lineage>
</organism>
<dbReference type="PANTHER" id="PTHR34047:SF10">
    <property type="entry name" value="GROUP II INTRON-ASSOCIATED OPEN READING FRAME"/>
    <property type="match status" value="1"/>
</dbReference>
<dbReference type="Pfam" id="PF00078">
    <property type="entry name" value="RVT_1"/>
    <property type="match status" value="1"/>
</dbReference>
<dbReference type="NCBIfam" id="TIGR04416">
    <property type="entry name" value="group_II_RT_mat"/>
    <property type="match status" value="1"/>
</dbReference>
<keyword evidence="3" id="KW-0808">Transferase</keyword>
<dbReference type="EMBL" id="FMZH01000007">
    <property type="protein sequence ID" value="SDD70898.1"/>
    <property type="molecule type" value="Genomic_DNA"/>
</dbReference>
<dbReference type="PROSITE" id="PS50878">
    <property type="entry name" value="RT_POL"/>
    <property type="match status" value="1"/>
</dbReference>
<dbReference type="InterPro" id="IPR025960">
    <property type="entry name" value="RVT_N"/>
</dbReference>
<keyword evidence="4" id="KW-1185">Reference proteome</keyword>
<dbReference type="Gene3D" id="3.30.70.270">
    <property type="match status" value="1"/>
</dbReference>
<dbReference type="RefSeq" id="WP_090770407.1">
    <property type="nucleotide sequence ID" value="NZ_FMZH01000007.1"/>
</dbReference>
<dbReference type="Pfam" id="PF08388">
    <property type="entry name" value="GIIM"/>
    <property type="match status" value="1"/>
</dbReference>
<protein>
    <submittedName>
        <fullName evidence="3">RNA-directed DNA polymerase</fullName>
    </submittedName>
</protein>
<evidence type="ECO:0000256" key="1">
    <source>
        <dbReference type="ARBA" id="ARBA00034120"/>
    </source>
</evidence>
<dbReference type="InterPro" id="IPR051083">
    <property type="entry name" value="GrpII_Intron_Splice-Mob/Def"/>
</dbReference>
<dbReference type="InterPro" id="IPR000477">
    <property type="entry name" value="RT_dom"/>
</dbReference>
<dbReference type="InterPro" id="IPR030931">
    <property type="entry name" value="Group_II_RT_mat"/>
</dbReference>
<dbReference type="CDD" id="cd01651">
    <property type="entry name" value="RT_G2_intron"/>
    <property type="match status" value="1"/>
</dbReference>
<dbReference type="InterPro" id="IPR043502">
    <property type="entry name" value="DNA/RNA_pol_sf"/>
</dbReference>
<evidence type="ECO:0000313" key="4">
    <source>
        <dbReference type="Proteomes" id="UP000199455"/>
    </source>
</evidence>
<gene>
    <name evidence="3" type="ORF">SAMN04488024_107167</name>
</gene>
<dbReference type="SUPFAM" id="SSF56672">
    <property type="entry name" value="DNA/RNA polymerases"/>
    <property type="match status" value="1"/>
</dbReference>
<feature type="domain" description="Reverse transcriptase" evidence="2">
    <location>
        <begin position="92"/>
        <end position="330"/>
    </location>
</feature>